<keyword evidence="1" id="KW-0732">Signal</keyword>
<name>A0A0L0FYX9_9EUKA</name>
<proteinExistence type="predicted"/>
<accession>A0A0L0FYX9</accession>
<sequence length="113" mass="12170">MKNVLTLIAAICAIHINASPTSRQERQAEAGCRWDNGNEVFGLGTLHTDDAGTLVCECMQIGDEPYGAWECVDTEQVAAVVAKSEFTDEEGQVDSQTHLDAIVKDVQDGDKSS</sequence>
<reference evidence="2 3" key="1">
    <citation type="submission" date="2011-02" db="EMBL/GenBank/DDBJ databases">
        <title>The Genome Sequence of Sphaeroforma arctica JP610.</title>
        <authorList>
            <consortium name="The Broad Institute Genome Sequencing Platform"/>
            <person name="Russ C."/>
            <person name="Cuomo C."/>
            <person name="Young S.K."/>
            <person name="Zeng Q."/>
            <person name="Gargeya S."/>
            <person name="Alvarado L."/>
            <person name="Berlin A."/>
            <person name="Chapman S.B."/>
            <person name="Chen Z."/>
            <person name="Freedman E."/>
            <person name="Gellesch M."/>
            <person name="Goldberg J."/>
            <person name="Griggs A."/>
            <person name="Gujja S."/>
            <person name="Heilman E."/>
            <person name="Heiman D."/>
            <person name="Howarth C."/>
            <person name="Mehta T."/>
            <person name="Neiman D."/>
            <person name="Pearson M."/>
            <person name="Roberts A."/>
            <person name="Saif S."/>
            <person name="Shea T."/>
            <person name="Shenoy N."/>
            <person name="Sisk P."/>
            <person name="Stolte C."/>
            <person name="Sykes S."/>
            <person name="White J."/>
            <person name="Yandava C."/>
            <person name="Burger G."/>
            <person name="Gray M.W."/>
            <person name="Holland P.W.H."/>
            <person name="King N."/>
            <person name="Lang F.B.F."/>
            <person name="Roger A.J."/>
            <person name="Ruiz-Trillo I."/>
            <person name="Haas B."/>
            <person name="Nusbaum C."/>
            <person name="Birren B."/>
        </authorList>
    </citation>
    <scope>NUCLEOTIDE SEQUENCE [LARGE SCALE GENOMIC DNA]</scope>
    <source>
        <strain evidence="2 3">JP610</strain>
    </source>
</reference>
<feature type="signal peptide" evidence="1">
    <location>
        <begin position="1"/>
        <end position="18"/>
    </location>
</feature>
<gene>
    <name evidence="2" type="ORF">SARC_05664</name>
</gene>
<keyword evidence="3" id="KW-1185">Reference proteome</keyword>
<dbReference type="EMBL" id="KQ241965">
    <property type="protein sequence ID" value="KNC82047.1"/>
    <property type="molecule type" value="Genomic_DNA"/>
</dbReference>
<evidence type="ECO:0000256" key="1">
    <source>
        <dbReference type="SAM" id="SignalP"/>
    </source>
</evidence>
<dbReference type="GeneID" id="25906168"/>
<dbReference type="AlphaFoldDB" id="A0A0L0FYX9"/>
<organism evidence="2 3">
    <name type="scientific">Sphaeroforma arctica JP610</name>
    <dbReference type="NCBI Taxonomy" id="667725"/>
    <lineage>
        <taxon>Eukaryota</taxon>
        <taxon>Ichthyosporea</taxon>
        <taxon>Ichthyophonida</taxon>
        <taxon>Sphaeroforma</taxon>
    </lineage>
</organism>
<feature type="chain" id="PRO_5005539073" evidence="1">
    <location>
        <begin position="19"/>
        <end position="113"/>
    </location>
</feature>
<evidence type="ECO:0000313" key="2">
    <source>
        <dbReference type="EMBL" id="KNC82047.1"/>
    </source>
</evidence>
<protein>
    <submittedName>
        <fullName evidence="2">Uncharacterized protein</fullName>
    </submittedName>
</protein>
<dbReference type="Proteomes" id="UP000054560">
    <property type="component" value="Unassembled WGS sequence"/>
</dbReference>
<dbReference type="RefSeq" id="XP_014155949.1">
    <property type="nucleotide sequence ID" value="XM_014300474.1"/>
</dbReference>
<evidence type="ECO:0000313" key="3">
    <source>
        <dbReference type="Proteomes" id="UP000054560"/>
    </source>
</evidence>